<keyword evidence="2" id="KW-1185">Reference proteome</keyword>
<comment type="caution">
    <text evidence="1">The sequence shown here is derived from an EMBL/GenBank/DDBJ whole genome shotgun (WGS) entry which is preliminary data.</text>
</comment>
<evidence type="ECO:0000313" key="2">
    <source>
        <dbReference type="Proteomes" id="UP000805193"/>
    </source>
</evidence>
<evidence type="ECO:0000313" key="1">
    <source>
        <dbReference type="EMBL" id="KAG0411101.1"/>
    </source>
</evidence>
<protein>
    <submittedName>
        <fullName evidence="1">Uncharacterized protein</fullName>
    </submittedName>
</protein>
<sequence>MGGRASAAFARKGVPWAAPDAAAGVQGSDDAHRTAFPDCPGENWTRQRRSGRVSPRPGRTRATRADAGPGSVRPLRRQRIVSYPLVAPVTRLSSATRSRFHPYMQACREGHVTERKRMIGPVIA</sequence>
<accession>A0AC60NVB9</accession>
<reference evidence="1 2" key="1">
    <citation type="journal article" date="2020" name="Cell">
        <title>Large-Scale Comparative Analyses of Tick Genomes Elucidate Their Genetic Diversity and Vector Capacities.</title>
        <authorList>
            <consortium name="Tick Genome and Microbiome Consortium (TIGMIC)"/>
            <person name="Jia N."/>
            <person name="Wang J."/>
            <person name="Shi W."/>
            <person name="Du L."/>
            <person name="Sun Y."/>
            <person name="Zhan W."/>
            <person name="Jiang J.F."/>
            <person name="Wang Q."/>
            <person name="Zhang B."/>
            <person name="Ji P."/>
            <person name="Bell-Sakyi L."/>
            <person name="Cui X.M."/>
            <person name="Yuan T.T."/>
            <person name="Jiang B.G."/>
            <person name="Yang W.F."/>
            <person name="Lam T.T."/>
            <person name="Chang Q.C."/>
            <person name="Ding S.J."/>
            <person name="Wang X.J."/>
            <person name="Zhu J.G."/>
            <person name="Ruan X.D."/>
            <person name="Zhao L."/>
            <person name="Wei J.T."/>
            <person name="Ye R.Z."/>
            <person name="Que T.C."/>
            <person name="Du C.H."/>
            <person name="Zhou Y.H."/>
            <person name="Cheng J.X."/>
            <person name="Dai P.F."/>
            <person name="Guo W.B."/>
            <person name="Han X.H."/>
            <person name="Huang E.J."/>
            <person name="Li L.F."/>
            <person name="Wei W."/>
            <person name="Gao Y.C."/>
            <person name="Liu J.Z."/>
            <person name="Shao H.Z."/>
            <person name="Wang X."/>
            <person name="Wang C.C."/>
            <person name="Yang T.C."/>
            <person name="Huo Q.B."/>
            <person name="Li W."/>
            <person name="Chen H.Y."/>
            <person name="Chen S.E."/>
            <person name="Zhou L.G."/>
            <person name="Ni X.B."/>
            <person name="Tian J.H."/>
            <person name="Sheng Y."/>
            <person name="Liu T."/>
            <person name="Pan Y.S."/>
            <person name="Xia L.Y."/>
            <person name="Li J."/>
            <person name="Zhao F."/>
            <person name="Cao W.C."/>
        </authorList>
    </citation>
    <scope>NUCLEOTIDE SEQUENCE [LARGE SCALE GENOMIC DNA]</scope>
    <source>
        <strain evidence="1">Iper-2018</strain>
    </source>
</reference>
<name>A0AC60NVB9_IXOPE</name>
<proteinExistence type="predicted"/>
<dbReference type="EMBL" id="JABSTQ010011462">
    <property type="protein sequence ID" value="KAG0411101.1"/>
    <property type="molecule type" value="Genomic_DNA"/>
</dbReference>
<organism evidence="1 2">
    <name type="scientific">Ixodes persulcatus</name>
    <name type="common">Taiga tick</name>
    <dbReference type="NCBI Taxonomy" id="34615"/>
    <lineage>
        <taxon>Eukaryota</taxon>
        <taxon>Metazoa</taxon>
        <taxon>Ecdysozoa</taxon>
        <taxon>Arthropoda</taxon>
        <taxon>Chelicerata</taxon>
        <taxon>Arachnida</taxon>
        <taxon>Acari</taxon>
        <taxon>Parasitiformes</taxon>
        <taxon>Ixodida</taxon>
        <taxon>Ixodoidea</taxon>
        <taxon>Ixodidae</taxon>
        <taxon>Ixodinae</taxon>
        <taxon>Ixodes</taxon>
    </lineage>
</organism>
<dbReference type="Proteomes" id="UP000805193">
    <property type="component" value="Unassembled WGS sequence"/>
</dbReference>
<gene>
    <name evidence="1" type="ORF">HPB47_011788</name>
</gene>